<protein>
    <submittedName>
        <fullName evidence="1">Uncharacterized protein</fullName>
    </submittedName>
</protein>
<evidence type="ECO:0000313" key="1">
    <source>
        <dbReference type="EMBL" id="MES1917975.1"/>
    </source>
</evidence>
<sequence>MTLTSDPKKTKTKAKFFDFKMSQTLFEKMVQMKLICLSRLAIKSKNSSTFQIAYLPGTNVNDPKVIAAFLDRLEKAKNNNLPVRISTAVPSPHKKAKFHLWEHQREIFKDLSLKVYGNLAKVLVEKLTLKNYLQIIGIKRRFPWIKDENLLEKFICDLPQNAQSFVKKGLDYKVSRIVENLLVLLAKMKLVRVKSDISEDRIMVSNNCGRK</sequence>
<dbReference type="Proteomes" id="UP001439008">
    <property type="component" value="Unassembled WGS sequence"/>
</dbReference>
<proteinExistence type="predicted"/>
<organism evidence="1 2">
    <name type="scientific">Bonamia ostreae</name>
    <dbReference type="NCBI Taxonomy" id="126728"/>
    <lineage>
        <taxon>Eukaryota</taxon>
        <taxon>Sar</taxon>
        <taxon>Rhizaria</taxon>
        <taxon>Endomyxa</taxon>
        <taxon>Ascetosporea</taxon>
        <taxon>Haplosporida</taxon>
        <taxon>Bonamia</taxon>
    </lineage>
</organism>
<accession>A0ABV2ADY4</accession>
<gene>
    <name evidence="1" type="ORF">MHBO_000012</name>
</gene>
<reference evidence="1 2" key="1">
    <citation type="journal article" date="2024" name="BMC Biol.">
        <title>Comparative genomics of Ascetosporea gives new insight into the evolutionary basis for animal parasitism in Rhizaria.</title>
        <authorList>
            <person name="Hiltunen Thoren M."/>
            <person name="Onut-Brannstrom I."/>
            <person name="Alfjorden A."/>
            <person name="Peckova H."/>
            <person name="Swords F."/>
            <person name="Hooper C."/>
            <person name="Holzer A.S."/>
            <person name="Bass D."/>
            <person name="Burki F."/>
        </authorList>
    </citation>
    <scope>NUCLEOTIDE SEQUENCE [LARGE SCALE GENOMIC DNA]</scope>
    <source>
        <strain evidence="1">20-A016</strain>
    </source>
</reference>
<evidence type="ECO:0000313" key="2">
    <source>
        <dbReference type="Proteomes" id="UP001439008"/>
    </source>
</evidence>
<comment type="caution">
    <text evidence="1">The sequence shown here is derived from an EMBL/GenBank/DDBJ whole genome shotgun (WGS) entry which is preliminary data.</text>
</comment>
<dbReference type="EMBL" id="JBDODL010000001">
    <property type="protein sequence ID" value="MES1917975.1"/>
    <property type="molecule type" value="Genomic_DNA"/>
</dbReference>
<keyword evidence="2" id="KW-1185">Reference proteome</keyword>
<name>A0ABV2ADY4_9EUKA</name>